<organism evidence="1">
    <name type="scientific">Tanacetum cinerariifolium</name>
    <name type="common">Dalmatian daisy</name>
    <name type="synonym">Chrysanthemum cinerariifolium</name>
    <dbReference type="NCBI Taxonomy" id="118510"/>
    <lineage>
        <taxon>Eukaryota</taxon>
        <taxon>Viridiplantae</taxon>
        <taxon>Streptophyta</taxon>
        <taxon>Embryophyta</taxon>
        <taxon>Tracheophyta</taxon>
        <taxon>Spermatophyta</taxon>
        <taxon>Magnoliopsida</taxon>
        <taxon>eudicotyledons</taxon>
        <taxon>Gunneridae</taxon>
        <taxon>Pentapetalae</taxon>
        <taxon>asterids</taxon>
        <taxon>campanulids</taxon>
        <taxon>Asterales</taxon>
        <taxon>Asteraceae</taxon>
        <taxon>Asteroideae</taxon>
        <taxon>Anthemideae</taxon>
        <taxon>Anthemidinae</taxon>
        <taxon>Tanacetum</taxon>
    </lineage>
</organism>
<gene>
    <name evidence="1" type="ORF">Tci_169798</name>
</gene>
<dbReference type="InterPro" id="IPR053134">
    <property type="entry name" value="RNA-dir_DNA_polymerase"/>
</dbReference>
<dbReference type="EMBL" id="BKCJ010040759">
    <property type="protein sequence ID" value="GEV97821.1"/>
    <property type="molecule type" value="Genomic_DNA"/>
</dbReference>
<evidence type="ECO:0000313" key="1">
    <source>
        <dbReference type="EMBL" id="GEV97821.1"/>
    </source>
</evidence>
<keyword evidence="1" id="KW-0548">Nucleotidyltransferase</keyword>
<dbReference type="SUPFAM" id="SSF56672">
    <property type="entry name" value="DNA/RNA polymerases"/>
    <property type="match status" value="1"/>
</dbReference>
<reference evidence="1" key="1">
    <citation type="journal article" date="2019" name="Sci. Rep.">
        <title>Draft genome of Tanacetum cinerariifolium, the natural source of mosquito coil.</title>
        <authorList>
            <person name="Yamashiro T."/>
            <person name="Shiraishi A."/>
            <person name="Satake H."/>
            <person name="Nakayama K."/>
        </authorList>
    </citation>
    <scope>NUCLEOTIDE SEQUENCE</scope>
</reference>
<dbReference type="InterPro" id="IPR043502">
    <property type="entry name" value="DNA/RNA_pol_sf"/>
</dbReference>
<proteinExistence type="predicted"/>
<dbReference type="PANTHER" id="PTHR24559:SF442">
    <property type="entry name" value="RNA-DIRECTED DNA POLYMERASE HOMOLOG"/>
    <property type="match status" value="1"/>
</dbReference>
<keyword evidence="1" id="KW-0808">Transferase</keyword>
<dbReference type="Gene3D" id="3.10.10.10">
    <property type="entry name" value="HIV Type 1 Reverse Transcriptase, subunit A, domain 1"/>
    <property type="match status" value="1"/>
</dbReference>
<protein>
    <submittedName>
        <fullName evidence="1">RNA-directed DNA polymerase</fullName>
    </submittedName>
</protein>
<accession>A0A699GQS0</accession>
<name>A0A699GQS0_TANCI</name>
<dbReference type="PANTHER" id="PTHR24559">
    <property type="entry name" value="TRANSPOSON TY3-I GAG-POL POLYPROTEIN"/>
    <property type="match status" value="1"/>
</dbReference>
<dbReference type="GO" id="GO:0003964">
    <property type="term" value="F:RNA-directed DNA polymerase activity"/>
    <property type="evidence" value="ECO:0007669"/>
    <property type="project" value="UniProtKB-KW"/>
</dbReference>
<keyword evidence="1" id="KW-0695">RNA-directed DNA polymerase</keyword>
<comment type="caution">
    <text evidence="1">The sequence shown here is derived from an EMBL/GenBank/DDBJ whole genome shotgun (WGS) entry which is preliminary data.</text>
</comment>
<dbReference type="AlphaFoldDB" id="A0A699GQS0"/>
<sequence length="178" mass="20567">MEKLLQKGLSRVCMSLCAIPALLTPKKDGSWRMCVDSRAVNKITVQYRFSIPRLEDMLDRFLALGWLLEKIRVTWAHLEKKRTRLRTYTKSLEDLCIQWLETASQAKRDAVVIYIVTVSGISRRRQDVADVKRIQSHLCGDGVRISMQRRRKANPPPNNRPVLTAVLRARAVQELQEL</sequence>